<evidence type="ECO:0000256" key="5">
    <source>
        <dbReference type="ARBA" id="ARBA00023136"/>
    </source>
</evidence>
<keyword evidence="3 6" id="KW-0812">Transmembrane</keyword>
<comment type="subcellular location">
    <subcellularLocation>
        <location evidence="1">Cell membrane</location>
        <topology evidence="1">Multi-pass membrane protein</topology>
    </subcellularLocation>
</comment>
<accession>U2L2Q7</accession>
<dbReference type="EMBL" id="AWET01000045">
    <property type="protein sequence ID" value="ERJ98817.1"/>
    <property type="molecule type" value="Genomic_DNA"/>
</dbReference>
<feature type="transmembrane region" description="Helical" evidence="6">
    <location>
        <begin position="348"/>
        <end position="364"/>
    </location>
</feature>
<evidence type="ECO:0000256" key="6">
    <source>
        <dbReference type="SAM" id="Phobius"/>
    </source>
</evidence>
<evidence type="ECO:0000313" key="7">
    <source>
        <dbReference type="EMBL" id="ERJ98817.1"/>
    </source>
</evidence>
<dbReference type="Proteomes" id="UP000016600">
    <property type="component" value="Unassembled WGS sequence"/>
</dbReference>
<keyword evidence="4 6" id="KW-1133">Transmembrane helix</keyword>
<protein>
    <submittedName>
        <fullName evidence="7">Putative LPS ABC transporter, permease protein LptG</fullName>
    </submittedName>
</protein>
<evidence type="ECO:0000256" key="3">
    <source>
        <dbReference type="ARBA" id="ARBA00022692"/>
    </source>
</evidence>
<dbReference type="PANTHER" id="PTHR33529">
    <property type="entry name" value="SLR0882 PROTEIN-RELATED"/>
    <property type="match status" value="1"/>
</dbReference>
<keyword evidence="8" id="KW-1185">Reference proteome</keyword>
<evidence type="ECO:0000256" key="4">
    <source>
        <dbReference type="ARBA" id="ARBA00022989"/>
    </source>
</evidence>
<gene>
    <name evidence="7" type="ORF">HMPREF1218_0650</name>
</gene>
<feature type="transmembrane region" description="Helical" evidence="6">
    <location>
        <begin position="405"/>
        <end position="424"/>
    </location>
</feature>
<proteinExistence type="predicted"/>
<organism evidence="7 8">
    <name type="scientific">Hoylesella pleuritidis F0068</name>
    <dbReference type="NCBI Taxonomy" id="1081904"/>
    <lineage>
        <taxon>Bacteria</taxon>
        <taxon>Pseudomonadati</taxon>
        <taxon>Bacteroidota</taxon>
        <taxon>Bacteroidia</taxon>
        <taxon>Bacteroidales</taxon>
        <taxon>Prevotellaceae</taxon>
        <taxon>Hoylesella</taxon>
    </lineage>
</organism>
<dbReference type="GO" id="GO:0015920">
    <property type="term" value="P:lipopolysaccharide transport"/>
    <property type="evidence" value="ECO:0007669"/>
    <property type="project" value="TreeGrafter"/>
</dbReference>
<feature type="transmembrane region" description="Helical" evidence="6">
    <location>
        <begin position="376"/>
        <end position="399"/>
    </location>
</feature>
<dbReference type="InterPro" id="IPR005495">
    <property type="entry name" value="LptG/LptF_permease"/>
</dbReference>
<feature type="transmembrane region" description="Helical" evidence="6">
    <location>
        <begin position="128"/>
        <end position="151"/>
    </location>
</feature>
<feature type="transmembrane region" description="Helical" evidence="6">
    <location>
        <begin position="172"/>
        <end position="191"/>
    </location>
</feature>
<sequence length="429" mass="49901">MNGKMNKSYKQIKRHRRRYKVARWLDQHPVWLHRFLTWVYRHTGRLRRAFRWLWERMQWTQTFNPLKYIKILDWYIIKKFIGTYIYSIMLIISISIVFDINENLAKFSESHAPLRAIVFDYYLNFIPYFANLFSPLFVFIAVIFFTSKLAGNSEIISMLAAGVSFKRLMRPYMISCVAISILSFFLSAYVIPHGTVIRQNFETIYKNKTKNTSADNVQLQVGAGVIAYIQHYDNNLKKGYGFCLDKFENKKLVSHLTAMEIQYDTISDSKNHWKMTNWKVRRLKGLREVITSGIQKDTLIQMEPTDLVYSKGQQETFTSPELRAYISKQIDRGSGNVVQYQVEYHKRIAASFASFILTTIGFSLSSRKRKGGMGLYLGIGLALSFGYIMLQTVSSTFAINADLPPMLAAWIPNIIFAVVAYFCYRNAPN</sequence>
<reference evidence="7 8" key="1">
    <citation type="submission" date="2013-08" db="EMBL/GenBank/DDBJ databases">
        <authorList>
            <person name="Durkin A.S."/>
            <person name="Haft D.R."/>
            <person name="McCorrison J."/>
            <person name="Torralba M."/>
            <person name="Gillis M."/>
            <person name="Haft D.H."/>
            <person name="Methe B."/>
            <person name="Sutton G."/>
            <person name="Nelson K.E."/>
        </authorList>
    </citation>
    <scope>NUCLEOTIDE SEQUENCE [LARGE SCALE GENOMIC DNA]</scope>
    <source>
        <strain evidence="7 8">F0068</strain>
    </source>
</reference>
<keyword evidence="5 6" id="KW-0472">Membrane</keyword>
<name>U2L2Q7_9BACT</name>
<comment type="caution">
    <text evidence="7">The sequence shown here is derived from an EMBL/GenBank/DDBJ whole genome shotgun (WGS) entry which is preliminary data.</text>
</comment>
<dbReference type="Pfam" id="PF03739">
    <property type="entry name" value="LptF_LptG"/>
    <property type="match status" value="1"/>
</dbReference>
<dbReference type="PATRIC" id="fig|1081904.3.peg.2084"/>
<feature type="transmembrane region" description="Helical" evidence="6">
    <location>
        <begin position="80"/>
        <end position="98"/>
    </location>
</feature>
<evidence type="ECO:0000256" key="2">
    <source>
        <dbReference type="ARBA" id="ARBA00022475"/>
    </source>
</evidence>
<dbReference type="PANTHER" id="PTHR33529:SF8">
    <property type="entry name" value="PERMEASE, YJGP_YJGQ FAMILY"/>
    <property type="match status" value="1"/>
</dbReference>
<dbReference type="AlphaFoldDB" id="U2L2Q7"/>
<keyword evidence="2" id="KW-1003">Cell membrane</keyword>
<evidence type="ECO:0000313" key="8">
    <source>
        <dbReference type="Proteomes" id="UP000016600"/>
    </source>
</evidence>
<dbReference type="GO" id="GO:0043190">
    <property type="term" value="C:ATP-binding cassette (ABC) transporter complex"/>
    <property type="evidence" value="ECO:0007669"/>
    <property type="project" value="TreeGrafter"/>
</dbReference>
<evidence type="ECO:0000256" key="1">
    <source>
        <dbReference type="ARBA" id="ARBA00004651"/>
    </source>
</evidence>